<name>A0A8H4PWH8_9HYPO</name>
<organism evidence="4 5">
    <name type="scientific">Ophiocordyceps sinensis</name>
    <dbReference type="NCBI Taxonomy" id="72228"/>
    <lineage>
        <taxon>Eukaryota</taxon>
        <taxon>Fungi</taxon>
        <taxon>Dikarya</taxon>
        <taxon>Ascomycota</taxon>
        <taxon>Pezizomycotina</taxon>
        <taxon>Sordariomycetes</taxon>
        <taxon>Hypocreomycetidae</taxon>
        <taxon>Hypocreales</taxon>
        <taxon>Ophiocordycipitaceae</taxon>
        <taxon>Ophiocordyceps</taxon>
    </lineage>
</organism>
<dbReference type="GO" id="GO:0000981">
    <property type="term" value="F:DNA-binding transcription factor activity, RNA polymerase II-specific"/>
    <property type="evidence" value="ECO:0007669"/>
    <property type="project" value="InterPro"/>
</dbReference>
<keyword evidence="5" id="KW-1185">Reference proteome</keyword>
<evidence type="ECO:0000256" key="1">
    <source>
        <dbReference type="ARBA" id="ARBA00023242"/>
    </source>
</evidence>
<reference evidence="4 5" key="1">
    <citation type="journal article" date="2020" name="Genome Biol. Evol.">
        <title>A new high-quality draft genome assembly of the Chinese cordyceps Ophiocordyceps sinensis.</title>
        <authorList>
            <person name="Shu R."/>
            <person name="Zhang J."/>
            <person name="Meng Q."/>
            <person name="Zhang H."/>
            <person name="Zhou G."/>
            <person name="Li M."/>
            <person name="Wu P."/>
            <person name="Zhao Y."/>
            <person name="Chen C."/>
            <person name="Qin Q."/>
        </authorList>
    </citation>
    <scope>NUCLEOTIDE SEQUENCE [LARGE SCALE GENOMIC DNA]</scope>
    <source>
        <strain evidence="4 5">IOZ07</strain>
    </source>
</reference>
<gene>
    <name evidence="4" type="ORF">G6O67_001020</name>
</gene>
<comment type="caution">
    <text evidence="4">The sequence shown here is derived from an EMBL/GenBank/DDBJ whole genome shotgun (WGS) entry which is preliminary data.</text>
</comment>
<dbReference type="PROSITE" id="PS50048">
    <property type="entry name" value="ZN2_CY6_FUNGAL_2"/>
    <property type="match status" value="1"/>
</dbReference>
<dbReference type="InterPro" id="IPR036864">
    <property type="entry name" value="Zn2-C6_fun-type_DNA-bd_sf"/>
</dbReference>
<evidence type="ECO:0000256" key="2">
    <source>
        <dbReference type="SAM" id="MobiDB-lite"/>
    </source>
</evidence>
<dbReference type="CDD" id="cd00067">
    <property type="entry name" value="GAL4"/>
    <property type="match status" value="1"/>
</dbReference>
<dbReference type="InterPro" id="IPR053187">
    <property type="entry name" value="Notoamide_regulator"/>
</dbReference>
<feature type="compositionally biased region" description="Basic and acidic residues" evidence="2">
    <location>
        <begin position="19"/>
        <end position="29"/>
    </location>
</feature>
<feature type="region of interest" description="Disordered" evidence="2">
    <location>
        <begin position="1"/>
        <end position="41"/>
    </location>
</feature>
<keyword evidence="1" id="KW-0539">Nucleus</keyword>
<dbReference type="GO" id="GO:0008270">
    <property type="term" value="F:zinc ion binding"/>
    <property type="evidence" value="ECO:0007669"/>
    <property type="project" value="InterPro"/>
</dbReference>
<dbReference type="InterPro" id="IPR001138">
    <property type="entry name" value="Zn2Cys6_DnaBD"/>
</dbReference>
<dbReference type="AlphaFoldDB" id="A0A8H4PWH8"/>
<dbReference type="Pfam" id="PF00172">
    <property type="entry name" value="Zn_clus"/>
    <property type="match status" value="1"/>
</dbReference>
<evidence type="ECO:0000313" key="4">
    <source>
        <dbReference type="EMBL" id="KAF4511811.1"/>
    </source>
</evidence>
<evidence type="ECO:0000259" key="3">
    <source>
        <dbReference type="PROSITE" id="PS50048"/>
    </source>
</evidence>
<proteinExistence type="predicted"/>
<evidence type="ECO:0000313" key="5">
    <source>
        <dbReference type="Proteomes" id="UP000557566"/>
    </source>
</evidence>
<dbReference type="OrthoDB" id="2943660at2759"/>
<feature type="domain" description="Zn(2)-C6 fungal-type" evidence="3">
    <location>
        <begin position="49"/>
        <end position="79"/>
    </location>
</feature>
<accession>A0A8H4PWH8</accession>
<dbReference type="SUPFAM" id="SSF57701">
    <property type="entry name" value="Zn2/Cys6 DNA-binding domain"/>
    <property type="match status" value="1"/>
</dbReference>
<dbReference type="PANTHER" id="PTHR47256">
    <property type="entry name" value="ZN(II)2CYS6 TRANSCRIPTION FACTOR (EUROFUNG)-RELATED"/>
    <property type="match status" value="1"/>
</dbReference>
<dbReference type="Proteomes" id="UP000557566">
    <property type="component" value="Unassembled WGS sequence"/>
</dbReference>
<dbReference type="Gene3D" id="4.10.240.10">
    <property type="entry name" value="Zn(2)-C6 fungal-type DNA-binding domain"/>
    <property type="match status" value="1"/>
</dbReference>
<sequence length="655" mass="74023">MDSHQKRKLVPIAPAPEEDGGHAPEHDGRYAGAAGPPSAKTKRTTTLVACDGCRRRRVKCDGHRPRCGQCLRKGDECVYVAGEGETVLLSLKKRHGALEGEHGKYKELLTLLRDKPDSEAYEILRRIRNADEPLLVLDEIRHAELLLAEPSSPVADRLSMDDRLLRLDQEARDHSFIAVPARPWTVVVDDGLVSELITEYFTWDHAYLLPSVDRDVFVDEMRSRDPLTARWCSPLLVNAICAQKSIVVERARLYGAMTQQDLTERFLDEAKSLLDREQGRASIPTAQALMIMFLTIMCLGKDRAGRIYRHYALEMILRLKIEAKYTALLEEGRDDPRERGLLAKALWGLFVFESRTAFFYFQPSQIPPPRIPQPFSGGDEASHLRPSGNIDVLGRPFEESPCLVPHVPGINAAACSLSELFYEIMTHNVDENTVWGSDADLRIQKRLYSKLRHMTEAWPRRFYVENNIAPGTCFLRMHENEVGFGIVQTLRHEALFETPASQPGTTIEDLCLRHCTSDSKTIDAYLGRWPFDSLLWRHLYLSMQPLVLMFDNPLARDVFTKDCMMMRYGCRLFPMCGQLLQATQAFAWAVDQPIPDSALPFLEGWTKEAANCSNLSVSFALPQQDDVKDLLAANAAGTENDEDQLGALLTRWALE</sequence>
<protein>
    <recommendedName>
        <fullName evidence="3">Zn(2)-C6 fungal-type domain-containing protein</fullName>
    </recommendedName>
</protein>
<dbReference type="EMBL" id="JAAVMX010000002">
    <property type="protein sequence ID" value="KAF4511811.1"/>
    <property type="molecule type" value="Genomic_DNA"/>
</dbReference>
<dbReference type="PANTHER" id="PTHR47256:SF3">
    <property type="entry name" value="ZN(II)2CYS6 TRANSCRIPTION FACTOR (EUROFUNG)"/>
    <property type="match status" value="1"/>
</dbReference>
<dbReference type="SMART" id="SM00066">
    <property type="entry name" value="GAL4"/>
    <property type="match status" value="1"/>
</dbReference>
<dbReference type="PROSITE" id="PS00463">
    <property type="entry name" value="ZN2_CY6_FUNGAL_1"/>
    <property type="match status" value="1"/>
</dbReference>
<dbReference type="CDD" id="cd12148">
    <property type="entry name" value="fungal_TF_MHR"/>
    <property type="match status" value="1"/>
</dbReference>